<dbReference type="InterPro" id="IPR029062">
    <property type="entry name" value="Class_I_gatase-like"/>
</dbReference>
<dbReference type="PANTHER" id="PTHR42733">
    <property type="entry name" value="DJ-1 PROTEIN"/>
    <property type="match status" value="1"/>
</dbReference>
<evidence type="ECO:0000313" key="5">
    <source>
        <dbReference type="Proteomes" id="UP000002696"/>
    </source>
</evidence>
<dbReference type="InterPro" id="IPR002818">
    <property type="entry name" value="DJ-1/PfpI"/>
</dbReference>
<protein>
    <submittedName>
        <fullName evidence="4">Intracellular protease, PfpI family</fullName>
    </submittedName>
</protein>
<comment type="similarity">
    <text evidence="1">Belongs to the peptidase C56 family.</text>
</comment>
<dbReference type="AlphaFoldDB" id="D9QMP6"/>
<dbReference type="BioCyc" id="BSUB633149:G1GM8-902-MONOMER"/>
<evidence type="ECO:0000256" key="2">
    <source>
        <dbReference type="SAM" id="MobiDB-lite"/>
    </source>
</evidence>
<dbReference type="HOGENOM" id="CLU_000445_44_4_5"/>
<dbReference type="eggNOG" id="COG0693">
    <property type="taxonomic scope" value="Bacteria"/>
</dbReference>
<dbReference type="OrthoDB" id="9792284at2"/>
<dbReference type="InterPro" id="IPR006286">
    <property type="entry name" value="C56_PfpI-like"/>
</dbReference>
<organism evidence="4 5">
    <name type="scientific">Brevundimonas subvibrioides (strain ATCC 15264 / DSM 4735 / LMG 14903 / NBRC 16000 / CB 81)</name>
    <name type="common">Caulobacter subvibrioides</name>
    <dbReference type="NCBI Taxonomy" id="633149"/>
    <lineage>
        <taxon>Bacteria</taxon>
        <taxon>Pseudomonadati</taxon>
        <taxon>Pseudomonadota</taxon>
        <taxon>Alphaproteobacteria</taxon>
        <taxon>Caulobacterales</taxon>
        <taxon>Caulobacteraceae</taxon>
        <taxon>Brevundimonas</taxon>
    </lineage>
</organism>
<proteinExistence type="inferred from homology"/>
<dbReference type="Gene3D" id="3.40.50.880">
    <property type="match status" value="1"/>
</dbReference>
<dbReference type="GO" id="GO:0008233">
    <property type="term" value="F:peptidase activity"/>
    <property type="evidence" value="ECO:0007669"/>
    <property type="project" value="UniProtKB-KW"/>
</dbReference>
<sequence length="200" mass="20994">MSQSLSGKRVAVLATDGVEQIELLDPVKALKAAGATVEVISPKAGSIQGFNHLTPGDKIPVDRPLSDADAADYQALLLPGGVANPDQLRVDDTALAFIRAFFDAGKPVAAICHAPWLLIDAGVVEGRRLTSFKTIRTDLRNAGAEVVDEEVVVDDGLVTSRSPDDLPAFNAKMIEEIAEGRHGHGGASRSSDRTPAASFS</sequence>
<keyword evidence="4" id="KW-0645">Protease</keyword>
<reference evidence="5" key="1">
    <citation type="journal article" date="2011" name="J. Bacteriol.">
        <title>Genome sequences of eight morphologically diverse alphaproteobacteria.</title>
        <authorList>
            <consortium name="US DOE Joint Genome Institute"/>
            <person name="Brown P.J."/>
            <person name="Kysela D.T."/>
            <person name="Buechlein A."/>
            <person name="Hemmerich C."/>
            <person name="Brun Y.V."/>
        </authorList>
    </citation>
    <scope>NUCLEOTIDE SEQUENCE [LARGE SCALE GENOMIC DNA]</scope>
    <source>
        <strain evidence="5">ATCC 15264 / DSM 4735 / LMG 14903 / NBRC 16000 / CB 81</strain>
    </source>
</reference>
<dbReference type="CDD" id="cd03134">
    <property type="entry name" value="GATase1_PfpI_like"/>
    <property type="match status" value="1"/>
</dbReference>
<dbReference type="NCBIfam" id="TIGR01382">
    <property type="entry name" value="PfpI"/>
    <property type="match status" value="1"/>
</dbReference>
<gene>
    <name evidence="4" type="ordered locus">Bresu_0902</name>
</gene>
<keyword evidence="5" id="KW-1185">Reference proteome</keyword>
<dbReference type="PANTHER" id="PTHR42733:SF12">
    <property type="entry name" value="PROTEINASE"/>
    <property type="match status" value="1"/>
</dbReference>
<dbReference type="MEROPS" id="C56.001"/>
<dbReference type="EMBL" id="CP002102">
    <property type="protein sequence ID" value="ADL00216.1"/>
    <property type="molecule type" value="Genomic_DNA"/>
</dbReference>
<keyword evidence="4" id="KW-0378">Hydrolase</keyword>
<dbReference type="GO" id="GO:0006508">
    <property type="term" value="P:proteolysis"/>
    <property type="evidence" value="ECO:0007669"/>
    <property type="project" value="UniProtKB-KW"/>
</dbReference>
<feature type="domain" description="DJ-1/PfpI" evidence="3">
    <location>
        <begin position="8"/>
        <end position="176"/>
    </location>
</feature>
<evidence type="ECO:0000313" key="4">
    <source>
        <dbReference type="EMBL" id="ADL00216.1"/>
    </source>
</evidence>
<dbReference type="PROSITE" id="PS51276">
    <property type="entry name" value="PEPTIDASE_C56_PFPI"/>
    <property type="match status" value="1"/>
</dbReference>
<name>D9QMP6_BRESC</name>
<dbReference type="KEGG" id="bsb:Bresu_0902"/>
<dbReference type="SUPFAM" id="SSF52317">
    <property type="entry name" value="Class I glutamine amidotransferase-like"/>
    <property type="match status" value="1"/>
</dbReference>
<dbReference type="Pfam" id="PF01965">
    <property type="entry name" value="DJ-1_PfpI"/>
    <property type="match status" value="1"/>
</dbReference>
<dbReference type="InParanoid" id="D9QMP6"/>
<dbReference type="Proteomes" id="UP000002696">
    <property type="component" value="Chromosome"/>
</dbReference>
<evidence type="ECO:0000259" key="3">
    <source>
        <dbReference type="Pfam" id="PF01965"/>
    </source>
</evidence>
<dbReference type="FunCoup" id="D9QMP6">
    <property type="interactions" value="236"/>
</dbReference>
<feature type="region of interest" description="Disordered" evidence="2">
    <location>
        <begin position="180"/>
        <end position="200"/>
    </location>
</feature>
<dbReference type="STRING" id="633149.Bresu_0902"/>
<dbReference type="RefSeq" id="WP_013268319.1">
    <property type="nucleotide sequence ID" value="NC_014375.1"/>
</dbReference>
<accession>D9QMP6</accession>
<evidence type="ECO:0000256" key="1">
    <source>
        <dbReference type="ARBA" id="ARBA00008542"/>
    </source>
</evidence>